<accession>A0A317Y1F7</accession>
<dbReference type="EMBL" id="NCVQ01000009">
    <property type="protein sequence ID" value="PWZ09657.1"/>
    <property type="molecule type" value="Genomic_DNA"/>
</dbReference>
<name>A0A317Y1F7_MAIZE</name>
<evidence type="ECO:0000313" key="3">
    <source>
        <dbReference type="Proteomes" id="UP000251960"/>
    </source>
</evidence>
<reference evidence="2 3" key="1">
    <citation type="journal article" date="2018" name="Nat. Genet.">
        <title>Extensive intraspecific gene order and gene structural variations between Mo17 and other maize genomes.</title>
        <authorList>
            <person name="Sun S."/>
            <person name="Zhou Y."/>
            <person name="Chen J."/>
            <person name="Shi J."/>
            <person name="Zhao H."/>
            <person name="Zhao H."/>
            <person name="Song W."/>
            <person name="Zhang M."/>
            <person name="Cui Y."/>
            <person name="Dong X."/>
            <person name="Liu H."/>
            <person name="Ma X."/>
            <person name="Jiao Y."/>
            <person name="Wang B."/>
            <person name="Wei X."/>
            <person name="Stein J.C."/>
            <person name="Glaubitz J.C."/>
            <person name="Lu F."/>
            <person name="Yu G."/>
            <person name="Liang C."/>
            <person name="Fengler K."/>
            <person name="Li B."/>
            <person name="Rafalski A."/>
            <person name="Schnable P.S."/>
            <person name="Ware D.H."/>
            <person name="Buckler E.S."/>
            <person name="Lai J."/>
        </authorList>
    </citation>
    <scope>NUCLEOTIDE SEQUENCE [LARGE SCALE GENOMIC DNA]</scope>
    <source>
        <strain evidence="3">cv. Missouri 17</strain>
        <tissue evidence="2">Seedling</tissue>
    </source>
</reference>
<proteinExistence type="predicted"/>
<protein>
    <submittedName>
        <fullName evidence="2">Uncharacterized protein</fullName>
    </submittedName>
</protein>
<evidence type="ECO:0000313" key="2">
    <source>
        <dbReference type="EMBL" id="PWZ09657.1"/>
    </source>
</evidence>
<organism evidence="2 3">
    <name type="scientific">Zea mays</name>
    <name type="common">Maize</name>
    <dbReference type="NCBI Taxonomy" id="4577"/>
    <lineage>
        <taxon>Eukaryota</taxon>
        <taxon>Viridiplantae</taxon>
        <taxon>Streptophyta</taxon>
        <taxon>Embryophyta</taxon>
        <taxon>Tracheophyta</taxon>
        <taxon>Spermatophyta</taxon>
        <taxon>Magnoliopsida</taxon>
        <taxon>Liliopsida</taxon>
        <taxon>Poales</taxon>
        <taxon>Poaceae</taxon>
        <taxon>PACMAD clade</taxon>
        <taxon>Panicoideae</taxon>
        <taxon>Andropogonodae</taxon>
        <taxon>Andropogoneae</taxon>
        <taxon>Tripsacinae</taxon>
        <taxon>Zea</taxon>
    </lineage>
</organism>
<feature type="compositionally biased region" description="Polar residues" evidence="1">
    <location>
        <begin position="1"/>
        <end position="29"/>
    </location>
</feature>
<dbReference type="AlphaFoldDB" id="A0A317Y1F7"/>
<sequence length="94" mass="9760">MATSAETTSELDASISTTSFSPDVTTNADLTLDPGVLTSASSSASASHQPSPAIETTCSLQNGWCYAGQQDPPDQQDHYSSWSVVPVSKILPAL</sequence>
<feature type="region of interest" description="Disordered" evidence="1">
    <location>
        <begin position="1"/>
        <end position="54"/>
    </location>
</feature>
<dbReference type="Proteomes" id="UP000251960">
    <property type="component" value="Chromosome 8"/>
</dbReference>
<gene>
    <name evidence="2" type="ORF">Zm00014a_027494</name>
</gene>
<comment type="caution">
    <text evidence="2">The sequence shown here is derived from an EMBL/GenBank/DDBJ whole genome shotgun (WGS) entry which is preliminary data.</text>
</comment>
<evidence type="ECO:0000256" key="1">
    <source>
        <dbReference type="SAM" id="MobiDB-lite"/>
    </source>
</evidence>